<dbReference type="Pfam" id="PF00534">
    <property type="entry name" value="Glycos_transf_1"/>
    <property type="match status" value="1"/>
</dbReference>
<dbReference type="Proteomes" id="UP000598467">
    <property type="component" value="Unassembled WGS sequence"/>
</dbReference>
<evidence type="ECO:0000259" key="3">
    <source>
        <dbReference type="Pfam" id="PF00534"/>
    </source>
</evidence>
<evidence type="ECO:0000313" key="6">
    <source>
        <dbReference type="Proteomes" id="UP000598467"/>
    </source>
</evidence>
<dbReference type="CDD" id="cd03819">
    <property type="entry name" value="GT4_WavL-like"/>
    <property type="match status" value="1"/>
</dbReference>
<dbReference type="EMBL" id="JABFCZ010000011">
    <property type="protein sequence ID" value="MBD1546824.1"/>
    <property type="molecule type" value="Genomic_DNA"/>
</dbReference>
<protein>
    <submittedName>
        <fullName evidence="5">Glycosyltransferase family 4 protein</fullName>
    </submittedName>
</protein>
<dbReference type="Pfam" id="PF13439">
    <property type="entry name" value="Glyco_transf_4"/>
    <property type="match status" value="1"/>
</dbReference>
<dbReference type="RefSeq" id="WP_190291566.1">
    <property type="nucleotide sequence ID" value="NZ_JABFCZ010000011.1"/>
</dbReference>
<feature type="domain" description="Glycosyltransferase subfamily 4-like N-terminal" evidence="4">
    <location>
        <begin position="18"/>
        <end position="172"/>
    </location>
</feature>
<dbReference type="PANTHER" id="PTHR12526">
    <property type="entry name" value="GLYCOSYLTRANSFERASE"/>
    <property type="match status" value="1"/>
</dbReference>
<comment type="caution">
    <text evidence="5">The sequence shown here is derived from an EMBL/GenBank/DDBJ whole genome shotgun (WGS) entry which is preliminary data.</text>
</comment>
<dbReference type="AlphaFoldDB" id="A0A926NWX6"/>
<feature type="domain" description="Glycosyl transferase family 1" evidence="3">
    <location>
        <begin position="190"/>
        <end position="364"/>
    </location>
</feature>
<dbReference type="Gene3D" id="3.40.50.2000">
    <property type="entry name" value="Glycogen Phosphorylase B"/>
    <property type="match status" value="2"/>
</dbReference>
<dbReference type="SUPFAM" id="SSF53756">
    <property type="entry name" value="UDP-Glycosyltransferase/glycogen phosphorylase"/>
    <property type="match status" value="1"/>
</dbReference>
<dbReference type="InterPro" id="IPR028098">
    <property type="entry name" value="Glyco_trans_4-like_N"/>
</dbReference>
<keyword evidence="1" id="KW-0328">Glycosyltransferase</keyword>
<name>A0A926NWX6_9HYPH</name>
<evidence type="ECO:0000256" key="2">
    <source>
        <dbReference type="ARBA" id="ARBA00022679"/>
    </source>
</evidence>
<keyword evidence="2" id="KW-0808">Transferase</keyword>
<reference evidence="5" key="1">
    <citation type="submission" date="2020-05" db="EMBL/GenBank/DDBJ databases">
        <title>Identification of trans-AT polyketide cluster in two marine bacteria, producers of a novel glutaramide-containing polyketide sesbanimide D and analogs.</title>
        <authorList>
            <person name="Kacar D."/>
            <person name="Rodriguez P."/>
            <person name="Canedo L."/>
            <person name="Gonzalez E."/>
            <person name="Galan B."/>
            <person name="De La Calle F."/>
            <person name="Garcia J.L."/>
        </authorList>
    </citation>
    <scope>NUCLEOTIDE SEQUENCE</scope>
    <source>
        <strain evidence="5">PHM038</strain>
    </source>
</reference>
<proteinExistence type="predicted"/>
<dbReference type="GO" id="GO:0016757">
    <property type="term" value="F:glycosyltransferase activity"/>
    <property type="evidence" value="ECO:0007669"/>
    <property type="project" value="UniProtKB-KW"/>
</dbReference>
<sequence length="391" mass="41075">MAEKANVILQVIPDLVTGGAERTTVDVAAAVVEAGGTALVASEGGQMVAELEAVGARHIHLPVKSKNPLTIWKNAARLQQIIEAQDVGLIHARSRAPAWSALLAARRCNIPFVTTYHGIYGQKGPLKALYNSVMARGDAVIANSAYTARLIAERHPFARERIDVIHRGSDLSALAPGAVTDDRKAALAAAWGLEPGRPVILQLARVTGWKGQRVVIDAMAALKDAGLTAPVAILAGDPQGRDAYVAELKSKISRYGLENQVRLVGHCADVPAALALADLSVVASTAAEAFGRAAVEAQAAGVPVIVSDLGAVPETVLAPPEVSDANRTGWRVPPNDPQALAEAIRHALALSADERTALIARARAHVTAKFSVEAMCAKTLAVYERLLAVRR</sequence>
<evidence type="ECO:0000259" key="4">
    <source>
        <dbReference type="Pfam" id="PF13439"/>
    </source>
</evidence>
<dbReference type="PANTHER" id="PTHR12526:SF510">
    <property type="entry name" value="D-INOSITOL 3-PHOSPHATE GLYCOSYLTRANSFERASE"/>
    <property type="match status" value="1"/>
</dbReference>
<organism evidence="5 6">
    <name type="scientific">Roseibium aggregatum</name>
    <dbReference type="NCBI Taxonomy" id="187304"/>
    <lineage>
        <taxon>Bacteria</taxon>
        <taxon>Pseudomonadati</taxon>
        <taxon>Pseudomonadota</taxon>
        <taxon>Alphaproteobacteria</taxon>
        <taxon>Hyphomicrobiales</taxon>
        <taxon>Stappiaceae</taxon>
        <taxon>Roseibium</taxon>
    </lineage>
</organism>
<evidence type="ECO:0000313" key="5">
    <source>
        <dbReference type="EMBL" id="MBD1546824.1"/>
    </source>
</evidence>
<dbReference type="InterPro" id="IPR001296">
    <property type="entry name" value="Glyco_trans_1"/>
</dbReference>
<evidence type="ECO:0000256" key="1">
    <source>
        <dbReference type="ARBA" id="ARBA00022676"/>
    </source>
</evidence>
<gene>
    <name evidence="5" type="ORF">HK439_11165</name>
</gene>
<accession>A0A926NWX6</accession>